<sequence length="136" mass="14891">KCVCFVYFAESSSGRMRLSESRHLGSNPSSAARIKLVSFGLHCTTKFEPSSNRRATDVACAARVVTRSQIVRSDCVVALTIPPNASGVPSAFRPRFLPLLHSYFFRGGGFELEWGGKKAGRATLYYTALLPRMATI</sequence>
<feature type="non-terminal residue" evidence="1">
    <location>
        <position position="1"/>
    </location>
</feature>
<comment type="caution">
    <text evidence="1">The sequence shown here is derived from an EMBL/GenBank/DDBJ whole genome shotgun (WGS) entry which is preliminary data.</text>
</comment>
<proteinExistence type="predicted"/>
<dbReference type="AlphaFoldDB" id="A0A2H0UJ64"/>
<gene>
    <name evidence="1" type="ORF">COU13_00875</name>
</gene>
<reference evidence="2" key="1">
    <citation type="submission" date="2017-09" db="EMBL/GenBank/DDBJ databases">
        <title>Depth-based differentiation of microbial function through sediment-hosted aquifers and enrichment of novel symbionts in the deep terrestrial subsurface.</title>
        <authorList>
            <person name="Probst A.J."/>
            <person name="Ladd B."/>
            <person name="Jarett J.K."/>
            <person name="Geller-Mcgrath D.E."/>
            <person name="Sieber C.M.K."/>
            <person name="Emerson J.B."/>
            <person name="Anantharaman K."/>
            <person name="Thomas B.C."/>
            <person name="Malmstrom R."/>
            <person name="Stieglmeier M."/>
            <person name="Klingl A."/>
            <person name="Woyke T."/>
            <person name="Ryan C.M."/>
            <person name="Banfield J.F."/>
        </authorList>
    </citation>
    <scope>NUCLEOTIDE SEQUENCE [LARGE SCALE GENOMIC DNA]</scope>
</reference>
<protein>
    <submittedName>
        <fullName evidence="1">Uncharacterized protein</fullName>
    </submittedName>
</protein>
<dbReference type="Proteomes" id="UP000230706">
    <property type="component" value="Unassembled WGS sequence"/>
</dbReference>
<evidence type="ECO:0000313" key="1">
    <source>
        <dbReference type="EMBL" id="PIR86442.1"/>
    </source>
</evidence>
<name>A0A2H0UJ64_9BACT</name>
<evidence type="ECO:0000313" key="2">
    <source>
        <dbReference type="Proteomes" id="UP000230706"/>
    </source>
</evidence>
<dbReference type="EMBL" id="PFBF01000017">
    <property type="protein sequence ID" value="PIR86442.1"/>
    <property type="molecule type" value="Genomic_DNA"/>
</dbReference>
<organism evidence="1 2">
    <name type="scientific">Candidatus Kaiserbacteria bacterium CG10_big_fil_rev_8_21_14_0_10_43_70</name>
    <dbReference type="NCBI Taxonomy" id="1974605"/>
    <lineage>
        <taxon>Bacteria</taxon>
        <taxon>Candidatus Kaiseribacteriota</taxon>
    </lineage>
</organism>
<accession>A0A2H0UJ64</accession>